<accession>A0A345P2H8</accession>
<proteinExistence type="predicted"/>
<keyword evidence="1" id="KW-0472">Membrane</keyword>
<evidence type="ECO:0008006" key="4">
    <source>
        <dbReference type="Google" id="ProtNLM"/>
    </source>
</evidence>
<dbReference type="KEGG" id="mbah:HYN46_00370"/>
<organism evidence="2 3">
    <name type="scientific">Aquirhabdus parva</name>
    <dbReference type="NCBI Taxonomy" id="2283318"/>
    <lineage>
        <taxon>Bacteria</taxon>
        <taxon>Pseudomonadati</taxon>
        <taxon>Pseudomonadota</taxon>
        <taxon>Gammaproteobacteria</taxon>
        <taxon>Moraxellales</taxon>
        <taxon>Moraxellaceae</taxon>
        <taxon>Aquirhabdus</taxon>
    </lineage>
</organism>
<feature type="transmembrane region" description="Helical" evidence="1">
    <location>
        <begin position="20"/>
        <end position="38"/>
    </location>
</feature>
<keyword evidence="1" id="KW-1133">Transmembrane helix</keyword>
<keyword evidence="3" id="KW-1185">Reference proteome</keyword>
<name>A0A345P2H8_9GAMM</name>
<dbReference type="AlphaFoldDB" id="A0A345P2H8"/>
<protein>
    <recommendedName>
        <fullName evidence="4">Fimbrial assembly protein</fullName>
    </recommendedName>
</protein>
<evidence type="ECO:0000313" key="3">
    <source>
        <dbReference type="Proteomes" id="UP000253940"/>
    </source>
</evidence>
<keyword evidence="1" id="KW-0812">Transmembrane</keyword>
<sequence>MRKIRLVALQSPPKTTTFKILFLLVIGCCISTLLFYIWTQYKTQQLRAQLIAEQSNIQITLDKLKVIPSPSTQQKDSVVQLNLLDNLLRARTPEVLFNHIQLDQKNLLQVEGIAPSALAIGIFINNAQQQGLMLHIQQVSVDEQGQVRFTIQQGAA</sequence>
<dbReference type="Proteomes" id="UP000253940">
    <property type="component" value="Chromosome"/>
</dbReference>
<reference evidence="2 3" key="1">
    <citation type="submission" date="2018-07" db="EMBL/GenBank/DDBJ databases">
        <title>Genome sequencing of Moraxellaceae gen. HYN0046.</title>
        <authorList>
            <person name="Kim M."/>
            <person name="Yi H."/>
        </authorList>
    </citation>
    <scope>NUCLEOTIDE SEQUENCE [LARGE SCALE GENOMIC DNA]</scope>
    <source>
        <strain evidence="2 3">HYN0046</strain>
    </source>
</reference>
<evidence type="ECO:0000313" key="2">
    <source>
        <dbReference type="EMBL" id="AXI01487.1"/>
    </source>
</evidence>
<dbReference type="EMBL" id="CP031222">
    <property type="protein sequence ID" value="AXI01487.1"/>
    <property type="molecule type" value="Genomic_DNA"/>
</dbReference>
<evidence type="ECO:0000256" key="1">
    <source>
        <dbReference type="SAM" id="Phobius"/>
    </source>
</evidence>
<gene>
    <name evidence="2" type="ORF">HYN46_00370</name>
</gene>